<evidence type="ECO:0000313" key="1">
    <source>
        <dbReference type="EMBL" id="MCI2229567.1"/>
    </source>
</evidence>
<reference evidence="1" key="1">
    <citation type="submission" date="2022-02" db="EMBL/GenBank/DDBJ databases">
        <title>Polaribacter sp. MSW13, isolated from seawater.</title>
        <authorList>
            <person name="Kristyanto S."/>
            <person name="Jung J."/>
            <person name="Jeon C.O."/>
        </authorList>
    </citation>
    <scope>NUCLEOTIDE SEQUENCE</scope>
    <source>
        <strain evidence="1">MSW13</strain>
    </source>
</reference>
<organism evidence="1 2">
    <name type="scientific">Polaribacter marinus</name>
    <dbReference type="NCBI Taxonomy" id="2916838"/>
    <lineage>
        <taxon>Bacteria</taxon>
        <taxon>Pseudomonadati</taxon>
        <taxon>Bacteroidota</taxon>
        <taxon>Flavobacteriia</taxon>
        <taxon>Flavobacteriales</taxon>
        <taxon>Flavobacteriaceae</taxon>
    </lineage>
</organism>
<protein>
    <submittedName>
        <fullName evidence="1">Uncharacterized protein</fullName>
    </submittedName>
</protein>
<dbReference type="Proteomes" id="UP001139369">
    <property type="component" value="Unassembled WGS sequence"/>
</dbReference>
<gene>
    <name evidence="1" type="ORF">MC378_10345</name>
</gene>
<dbReference type="AlphaFoldDB" id="A0A9X1VRC3"/>
<comment type="caution">
    <text evidence="1">The sequence shown here is derived from an EMBL/GenBank/DDBJ whole genome shotgun (WGS) entry which is preliminary data.</text>
</comment>
<name>A0A9X1VRC3_9FLAO</name>
<dbReference type="EMBL" id="JAKQYM010000007">
    <property type="protein sequence ID" value="MCI2229567.1"/>
    <property type="molecule type" value="Genomic_DNA"/>
</dbReference>
<accession>A0A9X1VRC3</accession>
<proteinExistence type="predicted"/>
<keyword evidence="2" id="KW-1185">Reference proteome</keyword>
<sequence>MKHFEKEILSFVRNNNSDVCQFILNDWKQNHSGTSFNNYFQEVFLYKTGAISINTIPIVNTNNGWAPYITFTNDNLYHEESGTKLLTQAPLTQKKAELRIAKYFIEVLNFMLLDKIKYCLKN</sequence>
<dbReference type="RefSeq" id="WP_242178693.1">
    <property type="nucleotide sequence ID" value="NZ_JAKQYM010000007.1"/>
</dbReference>
<evidence type="ECO:0000313" key="2">
    <source>
        <dbReference type="Proteomes" id="UP001139369"/>
    </source>
</evidence>